<dbReference type="EMBL" id="KZ613464">
    <property type="protein sequence ID" value="PMD28357.1"/>
    <property type="molecule type" value="Genomic_DNA"/>
</dbReference>
<reference evidence="1 2" key="1">
    <citation type="submission" date="2016-05" db="EMBL/GenBank/DDBJ databases">
        <title>A degradative enzymes factory behind the ericoid mycorrhizal symbiosis.</title>
        <authorList>
            <consortium name="DOE Joint Genome Institute"/>
            <person name="Martino E."/>
            <person name="Morin E."/>
            <person name="Grelet G."/>
            <person name="Kuo A."/>
            <person name="Kohler A."/>
            <person name="Daghino S."/>
            <person name="Barry K."/>
            <person name="Choi C."/>
            <person name="Cichocki N."/>
            <person name="Clum A."/>
            <person name="Copeland A."/>
            <person name="Hainaut M."/>
            <person name="Haridas S."/>
            <person name="Labutti K."/>
            <person name="Lindquist E."/>
            <person name="Lipzen A."/>
            <person name="Khouja H.-R."/>
            <person name="Murat C."/>
            <person name="Ohm R."/>
            <person name="Olson A."/>
            <person name="Spatafora J."/>
            <person name="Veneault-Fourrey C."/>
            <person name="Henrissat B."/>
            <person name="Grigoriev I."/>
            <person name="Martin F."/>
            <person name="Perotto S."/>
        </authorList>
    </citation>
    <scope>NUCLEOTIDE SEQUENCE [LARGE SCALE GENOMIC DNA]</scope>
    <source>
        <strain evidence="1 2">UAMH 7357</strain>
    </source>
</reference>
<dbReference type="Proteomes" id="UP000235672">
    <property type="component" value="Unassembled WGS sequence"/>
</dbReference>
<organism evidence="1 2">
    <name type="scientific">Hyaloscypha hepaticicola</name>
    <dbReference type="NCBI Taxonomy" id="2082293"/>
    <lineage>
        <taxon>Eukaryota</taxon>
        <taxon>Fungi</taxon>
        <taxon>Dikarya</taxon>
        <taxon>Ascomycota</taxon>
        <taxon>Pezizomycotina</taxon>
        <taxon>Leotiomycetes</taxon>
        <taxon>Helotiales</taxon>
        <taxon>Hyaloscyphaceae</taxon>
        <taxon>Hyaloscypha</taxon>
    </lineage>
</organism>
<sequence>MLCCTELNPPVAQLKLPVPVESLDERCKPALNYVPFPQPIEPGESDIAPGSHMEWTGQDPVRPHHDIPEDHSFSLLSSLLFSSVHSCTHSLTHLLTQSLIQCFSHSFGPTLFTDRLSRFSLCFDLQPACICIAFCSHRTTRNTIQRPYRRPSVIAISIS</sequence>
<protein>
    <submittedName>
        <fullName evidence="1">Uncharacterized protein</fullName>
    </submittedName>
</protein>
<proteinExistence type="predicted"/>
<evidence type="ECO:0000313" key="1">
    <source>
        <dbReference type="EMBL" id="PMD28357.1"/>
    </source>
</evidence>
<name>A0A2J6QQ10_9HELO</name>
<evidence type="ECO:0000313" key="2">
    <source>
        <dbReference type="Proteomes" id="UP000235672"/>
    </source>
</evidence>
<keyword evidence="2" id="KW-1185">Reference proteome</keyword>
<accession>A0A2J6QQ10</accession>
<gene>
    <name evidence="1" type="ORF">NA56DRAFT_11158</name>
</gene>
<dbReference type="AlphaFoldDB" id="A0A2J6QQ10"/>